<dbReference type="PANTHER" id="PTHR43731:SF9">
    <property type="entry name" value="SLR1461 PROTEIN"/>
    <property type="match status" value="1"/>
</dbReference>
<feature type="transmembrane region" description="Helical" evidence="6">
    <location>
        <begin position="175"/>
        <end position="194"/>
    </location>
</feature>
<name>A0A0F7FUT9_9ACTN</name>
<evidence type="ECO:0000256" key="6">
    <source>
        <dbReference type="SAM" id="Phobius"/>
    </source>
</evidence>
<sequence>MPYGGTRGRRALAAGALMLAWLGLLWILAAADGGDPYCLPFDYDPPLVCEYGIEPRDTGGLLDIYPAAFLHFGFDHLAANSWPLVIFGFLAALRGIARFLAVSFVIITVSGLGVWLTASGGSITAGASGVVFGLFGYLLARGFVERNALDITVGLTVFLLYGSLLWGVLPTQNGVSWQGHLFGLLGGVASAFWLRRGDRAGTRPRRRTVWDRRGLTGPPPGHPG</sequence>
<dbReference type="PANTHER" id="PTHR43731">
    <property type="entry name" value="RHOMBOID PROTEASE"/>
    <property type="match status" value="1"/>
</dbReference>
<evidence type="ECO:0000256" key="2">
    <source>
        <dbReference type="ARBA" id="ARBA00022692"/>
    </source>
</evidence>
<dbReference type="AlphaFoldDB" id="A0A0F7FUT9"/>
<keyword evidence="2 6" id="KW-0812">Transmembrane</keyword>
<feature type="region of interest" description="Disordered" evidence="5">
    <location>
        <begin position="204"/>
        <end position="224"/>
    </location>
</feature>
<keyword evidence="4 6" id="KW-0472">Membrane</keyword>
<dbReference type="EMBL" id="CP009922">
    <property type="protein sequence ID" value="AKG43609.1"/>
    <property type="molecule type" value="Genomic_DNA"/>
</dbReference>
<feature type="transmembrane region" description="Helical" evidence="6">
    <location>
        <begin position="68"/>
        <end position="92"/>
    </location>
</feature>
<evidence type="ECO:0000313" key="9">
    <source>
        <dbReference type="Proteomes" id="UP000034034"/>
    </source>
</evidence>
<evidence type="ECO:0000256" key="5">
    <source>
        <dbReference type="SAM" id="MobiDB-lite"/>
    </source>
</evidence>
<dbReference type="Pfam" id="PF01694">
    <property type="entry name" value="Rhomboid"/>
    <property type="match status" value="1"/>
</dbReference>
<feature type="transmembrane region" description="Helical" evidence="6">
    <location>
        <begin position="147"/>
        <end position="169"/>
    </location>
</feature>
<feature type="transmembrane region" description="Helical" evidence="6">
    <location>
        <begin position="12"/>
        <end position="31"/>
    </location>
</feature>
<organism evidence="8 9">
    <name type="scientific">Streptomyces xiamenensis</name>
    <dbReference type="NCBI Taxonomy" id="408015"/>
    <lineage>
        <taxon>Bacteria</taxon>
        <taxon>Bacillati</taxon>
        <taxon>Actinomycetota</taxon>
        <taxon>Actinomycetes</taxon>
        <taxon>Kitasatosporales</taxon>
        <taxon>Streptomycetaceae</taxon>
        <taxon>Streptomyces</taxon>
    </lineage>
</organism>
<evidence type="ECO:0000259" key="7">
    <source>
        <dbReference type="Pfam" id="PF01694"/>
    </source>
</evidence>
<dbReference type="InterPro" id="IPR050925">
    <property type="entry name" value="Rhomboid_protease_S54"/>
</dbReference>
<protein>
    <submittedName>
        <fullName evidence="8">Peptidase S54, rhomboid domain protein</fullName>
    </submittedName>
</protein>
<evidence type="ECO:0000256" key="3">
    <source>
        <dbReference type="ARBA" id="ARBA00022989"/>
    </source>
</evidence>
<dbReference type="GO" id="GO:0004252">
    <property type="term" value="F:serine-type endopeptidase activity"/>
    <property type="evidence" value="ECO:0007669"/>
    <property type="project" value="InterPro"/>
</dbReference>
<dbReference type="GO" id="GO:0016020">
    <property type="term" value="C:membrane"/>
    <property type="evidence" value="ECO:0007669"/>
    <property type="project" value="UniProtKB-SubCell"/>
</dbReference>
<dbReference type="Proteomes" id="UP000034034">
    <property type="component" value="Chromosome"/>
</dbReference>
<evidence type="ECO:0000313" key="8">
    <source>
        <dbReference type="EMBL" id="AKG43609.1"/>
    </source>
</evidence>
<dbReference type="RefSeq" id="WP_030736663.1">
    <property type="nucleotide sequence ID" value="NZ_CBDRAA010000031.1"/>
</dbReference>
<dbReference type="PATRIC" id="fig|408015.6.peg.2258"/>
<feature type="domain" description="Peptidase S54 rhomboid" evidence="7">
    <location>
        <begin position="64"/>
        <end position="195"/>
    </location>
</feature>
<feature type="transmembrane region" description="Helical" evidence="6">
    <location>
        <begin position="123"/>
        <end position="140"/>
    </location>
</feature>
<dbReference type="InterPro" id="IPR022764">
    <property type="entry name" value="Peptidase_S54_rhomboid_dom"/>
</dbReference>
<keyword evidence="3 6" id="KW-1133">Transmembrane helix</keyword>
<accession>A0A0F7FUT9</accession>
<keyword evidence="9" id="KW-1185">Reference proteome</keyword>
<dbReference type="SUPFAM" id="SSF144091">
    <property type="entry name" value="Rhomboid-like"/>
    <property type="match status" value="1"/>
</dbReference>
<dbReference type="HOGENOM" id="CLU_067823_2_0_11"/>
<evidence type="ECO:0000256" key="4">
    <source>
        <dbReference type="ARBA" id="ARBA00023136"/>
    </source>
</evidence>
<feature type="transmembrane region" description="Helical" evidence="6">
    <location>
        <begin position="99"/>
        <end position="117"/>
    </location>
</feature>
<dbReference type="STRING" id="408015.SXIM_22250"/>
<evidence type="ECO:0000256" key="1">
    <source>
        <dbReference type="ARBA" id="ARBA00004141"/>
    </source>
</evidence>
<comment type="subcellular location">
    <subcellularLocation>
        <location evidence="1">Membrane</location>
        <topology evidence="1">Multi-pass membrane protein</topology>
    </subcellularLocation>
</comment>
<reference evidence="8" key="1">
    <citation type="submission" date="2019-08" db="EMBL/GenBank/DDBJ databases">
        <title>Complete genome sequence of a mangrove-derived Streptomyces xiamenensis.</title>
        <authorList>
            <person name="Xu J."/>
        </authorList>
    </citation>
    <scope>NUCLEOTIDE SEQUENCE</scope>
    <source>
        <strain evidence="8">318</strain>
    </source>
</reference>
<dbReference type="KEGG" id="sxi:SXIM_22250"/>
<proteinExistence type="predicted"/>
<dbReference type="Gene3D" id="1.20.1540.10">
    <property type="entry name" value="Rhomboid-like"/>
    <property type="match status" value="1"/>
</dbReference>
<gene>
    <name evidence="8" type="ORF">SXIM_22250</name>
</gene>
<dbReference type="InterPro" id="IPR035952">
    <property type="entry name" value="Rhomboid-like_sf"/>
</dbReference>